<name>R8BNP9_PHAM7</name>
<sequence>MPTKSFWAVPIMGVAAVGAIASGASCKCAPGDSCWPSIGAWDKLNATVSGKLIATKPIALPCYPGPDYDAAACGAVQVGLSQDSFVSENPIGLDYPINITCPPINVAANATNITADSCTLGTNPLFAVNVTEIDDIVAAVRFAQKNKVRLVIKSTGHDVLGRNDGYGSLEVWLRYFRKGITLQDKFKSSTGCTASGWDGSAMKMAGAYMWGEGYAVARENNFVVVGGGSATVCGTGGWVQGGGHGPGSHTFGLGADQVLEAEIVLASGRVVTANSCQNQDLYYAIRGGGPSTYGVVVSTTVKTYPQVNVTVQNLSFAPRDSASQESFLDALADLYLEVPSLVDAGFAGYTHWQYEGPGPIFDNYTTGYTHNIYTLNSTLDYAVAAGQTLLDKINHYNDTIYVNSSYVTYWDYWSFFHNTSADVGPVGILSASGSRLLDGPSLSNATSVRELVGVLAGDVGQGVINVMSIVSGGKVWKDASQAHSAVLPAWRKAYVHQTVARIIGNNLADEEKQAIFHDITYNKIGFMKTLAPDSGSYMNEADFNDPDWKVDFYGENYPRLLAIKEYHDPESLFYCPTCVGSDKWQADSVGQLCRV</sequence>
<keyword evidence="6" id="KW-1185">Reference proteome</keyword>
<evidence type="ECO:0000259" key="4">
    <source>
        <dbReference type="PROSITE" id="PS51387"/>
    </source>
</evidence>
<dbReference type="PANTHER" id="PTHR13878">
    <property type="entry name" value="GULONOLACTONE OXIDASE"/>
    <property type="match status" value="1"/>
</dbReference>
<dbReference type="InterPro" id="IPR036318">
    <property type="entry name" value="FAD-bd_PCMH-like_sf"/>
</dbReference>
<reference evidence="6" key="1">
    <citation type="journal article" date="2013" name="Genome Announc.">
        <title>Draft genome sequence of the ascomycete Phaeoacremonium aleophilum strain UCR-PA7, a causal agent of the esca disease complex in grapevines.</title>
        <authorList>
            <person name="Blanco-Ulate B."/>
            <person name="Rolshausen P."/>
            <person name="Cantu D."/>
        </authorList>
    </citation>
    <scope>NUCLEOTIDE SEQUENCE [LARGE SCALE GENOMIC DNA]</scope>
    <source>
        <strain evidence="6">UCR-PA7</strain>
    </source>
</reference>
<gene>
    <name evidence="5" type="ORF">UCRPA7_3482</name>
</gene>
<evidence type="ECO:0000313" key="5">
    <source>
        <dbReference type="EMBL" id="EOO01028.1"/>
    </source>
</evidence>
<dbReference type="InterPro" id="IPR050432">
    <property type="entry name" value="FAD-linked_Oxidoreductases_BP"/>
</dbReference>
<dbReference type="Gene3D" id="3.30.465.10">
    <property type="match status" value="2"/>
</dbReference>
<dbReference type="eggNOG" id="ENOG502QWB6">
    <property type="taxonomic scope" value="Eukaryota"/>
</dbReference>
<dbReference type="AlphaFoldDB" id="R8BNP9"/>
<dbReference type="HOGENOM" id="CLU_018354_4_4_1"/>
<feature type="signal peptide" evidence="3">
    <location>
        <begin position="1"/>
        <end position="26"/>
    </location>
</feature>
<dbReference type="OrthoDB" id="9983560at2759"/>
<dbReference type="GO" id="GO:0016491">
    <property type="term" value="F:oxidoreductase activity"/>
    <property type="evidence" value="ECO:0007669"/>
    <property type="project" value="UniProtKB-KW"/>
</dbReference>
<dbReference type="PROSITE" id="PS51387">
    <property type="entry name" value="FAD_PCMH"/>
    <property type="match status" value="1"/>
</dbReference>
<dbReference type="PROSITE" id="PS51257">
    <property type="entry name" value="PROKAR_LIPOPROTEIN"/>
    <property type="match status" value="1"/>
</dbReference>
<dbReference type="Pfam" id="PF08031">
    <property type="entry name" value="BBE"/>
    <property type="match status" value="1"/>
</dbReference>
<feature type="chain" id="PRO_5004452197" evidence="3">
    <location>
        <begin position="27"/>
        <end position="595"/>
    </location>
</feature>
<comment type="similarity">
    <text evidence="1">Belongs to the oxygen-dependent FAD-linked oxidoreductase family.</text>
</comment>
<dbReference type="PROSITE" id="PS00862">
    <property type="entry name" value="OX2_COVAL_FAD"/>
    <property type="match status" value="1"/>
</dbReference>
<proteinExistence type="inferred from homology"/>
<dbReference type="PANTHER" id="PTHR13878:SF91">
    <property type="entry name" value="FAD BINDING DOMAIN PROTEIN (AFU_ORTHOLOGUE AFUA_6G12070)-RELATED"/>
    <property type="match status" value="1"/>
</dbReference>
<organism evidence="5 6">
    <name type="scientific">Phaeoacremonium minimum (strain UCR-PA7)</name>
    <name type="common">Esca disease fungus</name>
    <name type="synonym">Togninia minima</name>
    <dbReference type="NCBI Taxonomy" id="1286976"/>
    <lineage>
        <taxon>Eukaryota</taxon>
        <taxon>Fungi</taxon>
        <taxon>Dikarya</taxon>
        <taxon>Ascomycota</taxon>
        <taxon>Pezizomycotina</taxon>
        <taxon>Sordariomycetes</taxon>
        <taxon>Sordariomycetidae</taxon>
        <taxon>Togniniales</taxon>
        <taxon>Togniniaceae</taxon>
        <taxon>Phaeoacremonium</taxon>
    </lineage>
</organism>
<dbReference type="InterPro" id="IPR006094">
    <property type="entry name" value="Oxid_FAD_bind_N"/>
</dbReference>
<dbReference type="InterPro" id="IPR012951">
    <property type="entry name" value="BBE"/>
</dbReference>
<dbReference type="Pfam" id="PF01565">
    <property type="entry name" value="FAD_binding_4"/>
    <property type="match status" value="1"/>
</dbReference>
<feature type="domain" description="FAD-binding PCMH-type" evidence="4">
    <location>
        <begin position="120"/>
        <end position="306"/>
    </location>
</feature>
<accession>R8BNP9</accession>
<dbReference type="Proteomes" id="UP000014074">
    <property type="component" value="Unassembled WGS sequence"/>
</dbReference>
<dbReference type="RefSeq" id="XP_007914247.1">
    <property type="nucleotide sequence ID" value="XM_007916056.1"/>
</dbReference>
<evidence type="ECO:0000256" key="3">
    <source>
        <dbReference type="SAM" id="SignalP"/>
    </source>
</evidence>
<dbReference type="SUPFAM" id="SSF56176">
    <property type="entry name" value="FAD-binding/transporter-associated domain-like"/>
    <property type="match status" value="1"/>
</dbReference>
<keyword evidence="3" id="KW-0732">Signal</keyword>
<dbReference type="KEGG" id="tmn:UCRPA7_3482"/>
<evidence type="ECO:0000313" key="6">
    <source>
        <dbReference type="Proteomes" id="UP000014074"/>
    </source>
</evidence>
<dbReference type="GeneID" id="19323835"/>
<dbReference type="InterPro" id="IPR006093">
    <property type="entry name" value="Oxy_OxRdtase_FAD_BS"/>
</dbReference>
<dbReference type="EMBL" id="KB933057">
    <property type="protein sequence ID" value="EOO01028.1"/>
    <property type="molecule type" value="Genomic_DNA"/>
</dbReference>
<dbReference type="InterPro" id="IPR016166">
    <property type="entry name" value="FAD-bd_PCMH"/>
</dbReference>
<evidence type="ECO:0000256" key="2">
    <source>
        <dbReference type="ARBA" id="ARBA00023002"/>
    </source>
</evidence>
<keyword evidence="2" id="KW-0560">Oxidoreductase</keyword>
<protein>
    <submittedName>
        <fullName evidence="5">Putative isoamyl alcohol oxidase protein</fullName>
    </submittedName>
</protein>
<dbReference type="InterPro" id="IPR016169">
    <property type="entry name" value="FAD-bd_PCMH_sub2"/>
</dbReference>
<dbReference type="GO" id="GO:0071949">
    <property type="term" value="F:FAD binding"/>
    <property type="evidence" value="ECO:0007669"/>
    <property type="project" value="InterPro"/>
</dbReference>
<evidence type="ECO:0000256" key="1">
    <source>
        <dbReference type="ARBA" id="ARBA00005466"/>
    </source>
</evidence>